<dbReference type="PANTHER" id="PTHR16301">
    <property type="entry name" value="IMPACT-RELATED"/>
    <property type="match status" value="1"/>
</dbReference>
<gene>
    <name evidence="3" type="primary">yigZ</name>
    <name evidence="3" type="ORF">LC603019_01584</name>
</gene>
<evidence type="ECO:0000256" key="1">
    <source>
        <dbReference type="ARBA" id="ARBA00007665"/>
    </source>
</evidence>
<evidence type="ECO:0000313" key="3">
    <source>
        <dbReference type="EMBL" id="VHO01655.1"/>
    </source>
</evidence>
<dbReference type="NCBIfam" id="TIGR00257">
    <property type="entry name" value="IMPACT_YIGZ"/>
    <property type="match status" value="1"/>
</dbReference>
<dbReference type="OrthoDB" id="9813771at2"/>
<dbReference type="PANTHER" id="PTHR16301:SF20">
    <property type="entry name" value="IMPACT FAMILY MEMBER YIGZ"/>
    <property type="match status" value="1"/>
</dbReference>
<dbReference type="SUPFAM" id="SSF54211">
    <property type="entry name" value="Ribosomal protein S5 domain 2-like"/>
    <property type="match status" value="1"/>
</dbReference>
<evidence type="ECO:0000313" key="4">
    <source>
        <dbReference type="Proteomes" id="UP000324288"/>
    </source>
</evidence>
<dbReference type="InterPro" id="IPR036956">
    <property type="entry name" value="Impact_N_sf"/>
</dbReference>
<dbReference type="EMBL" id="LR584267">
    <property type="protein sequence ID" value="VHO01655.1"/>
    <property type="molecule type" value="Genomic_DNA"/>
</dbReference>
<dbReference type="Gene3D" id="3.30.230.30">
    <property type="entry name" value="Impact, N-terminal domain"/>
    <property type="match status" value="1"/>
</dbReference>
<dbReference type="Proteomes" id="UP000324288">
    <property type="component" value="Chromosome"/>
</dbReference>
<dbReference type="GO" id="GO:0005737">
    <property type="term" value="C:cytoplasm"/>
    <property type="evidence" value="ECO:0007669"/>
    <property type="project" value="TreeGrafter"/>
</dbReference>
<keyword evidence="4" id="KW-1185">Reference proteome</keyword>
<feature type="domain" description="Impact N-terminal" evidence="2">
    <location>
        <begin position="20"/>
        <end position="124"/>
    </location>
</feature>
<evidence type="ECO:0000259" key="2">
    <source>
        <dbReference type="Pfam" id="PF01205"/>
    </source>
</evidence>
<dbReference type="InterPro" id="IPR020569">
    <property type="entry name" value="UPF0029_Impact_CS"/>
</dbReference>
<dbReference type="RefSeq" id="WP_063665793.1">
    <property type="nucleotide sequence ID" value="NZ_CP012390.1"/>
</dbReference>
<organism evidence="3 4">
    <name type="scientific">Lawsonella clevelandensis</name>
    <dbReference type="NCBI Taxonomy" id="1528099"/>
    <lineage>
        <taxon>Bacteria</taxon>
        <taxon>Bacillati</taxon>
        <taxon>Actinomycetota</taxon>
        <taxon>Actinomycetes</taxon>
        <taxon>Mycobacteriales</taxon>
        <taxon>Lawsonellaceae</taxon>
        <taxon>Lawsonella</taxon>
    </lineage>
</organism>
<dbReference type="Pfam" id="PF01205">
    <property type="entry name" value="Impact_N"/>
    <property type="match status" value="1"/>
</dbReference>
<dbReference type="InterPro" id="IPR015796">
    <property type="entry name" value="Impact_YigZ-like"/>
</dbReference>
<dbReference type="InterPro" id="IPR020568">
    <property type="entry name" value="Ribosomal_Su5_D2-typ_SF"/>
</dbReference>
<proteinExistence type="inferred from homology"/>
<comment type="similarity">
    <text evidence="1">Belongs to the IMPACT family.</text>
</comment>
<dbReference type="InterPro" id="IPR023582">
    <property type="entry name" value="Impact"/>
</dbReference>
<dbReference type="PROSITE" id="PS00910">
    <property type="entry name" value="UPF0029"/>
    <property type="match status" value="1"/>
</dbReference>
<name>A0A5E3ZYU4_9ACTN</name>
<reference evidence="3 4" key="1">
    <citation type="submission" date="2019-04" db="EMBL/GenBank/DDBJ databases">
        <authorList>
            <person name="Seth-Smith MB H."/>
            <person name="Seth-Smith H."/>
        </authorList>
    </citation>
    <scope>NUCLEOTIDE SEQUENCE [LARGE SCALE GENOMIC DNA]</scope>
    <source>
        <strain evidence="3">USB-603019</strain>
    </source>
</reference>
<dbReference type="AlphaFoldDB" id="A0A5E3ZYU4"/>
<sequence>MDLSYGVSSGATITAELEIKRSRFLCYLQRTETEHDAREFIAEIRHLHPTARHHCTAFRIGEGTGEVRERSSDDGEPSGTAGSPMLAVLRGEGLVNVCAVVVRYFGGVLLGTGGLVRAYTDAVVAGLAAAQQTKRIVSRRSVELWSVEAPIADVGRWEADLRGRGIDLVDVIYGVGLDVVCPETGEVSRRRDPLATVLVAAVAQRGEAELLQEYISALSAGSREPYRTGRKMRECQQ</sequence>
<accession>A0A5E3ZYU4</accession>
<dbReference type="GO" id="GO:0006446">
    <property type="term" value="P:regulation of translational initiation"/>
    <property type="evidence" value="ECO:0007669"/>
    <property type="project" value="TreeGrafter"/>
</dbReference>
<protein>
    <submittedName>
        <fullName evidence="3">IMPACT family member YigZ</fullName>
    </submittedName>
</protein>
<dbReference type="InterPro" id="IPR001498">
    <property type="entry name" value="Impact_N"/>
</dbReference>